<dbReference type="InterPro" id="IPR050268">
    <property type="entry name" value="NADH-dep_flavin_reductase"/>
</dbReference>
<keyword evidence="2" id="KW-0560">Oxidoreductase</keyword>
<dbReference type="SMART" id="SM00903">
    <property type="entry name" value="Flavin_Reduct"/>
    <property type="match status" value="1"/>
</dbReference>
<dbReference type="Pfam" id="PF01613">
    <property type="entry name" value="Flavin_Reduct"/>
    <property type="match status" value="1"/>
</dbReference>
<protein>
    <recommendedName>
        <fullName evidence="4">Flavin reductase like domain-containing protein</fullName>
    </recommendedName>
</protein>
<dbReference type="Gene3D" id="2.30.110.10">
    <property type="entry name" value="Electron Transport, Fmn-binding Protein, Chain A"/>
    <property type="match status" value="1"/>
</dbReference>
<evidence type="ECO:0000256" key="2">
    <source>
        <dbReference type="ARBA" id="ARBA00023002"/>
    </source>
</evidence>
<dbReference type="EMBL" id="BAAABY010000002">
    <property type="protein sequence ID" value="GAA0441844.1"/>
    <property type="molecule type" value="Genomic_DNA"/>
</dbReference>
<evidence type="ECO:0000313" key="6">
    <source>
        <dbReference type="Proteomes" id="UP001500909"/>
    </source>
</evidence>
<evidence type="ECO:0000256" key="3">
    <source>
        <dbReference type="SAM" id="MobiDB-lite"/>
    </source>
</evidence>
<sequence length="228" mass="23777">MACGAAGPGGDGPPPSHSAAPQPRAGPVEVTLMTTTAQPTTTASPGTTLPQAEPPPLAAPPTPRQMRALGAFATGVTVVTGLDAAEPVGFTCQSFASVSLAPPLVLFCADHRGRSWPRIRAAGRFAVNVLAEDQAELSVRFGSRTGRKYEGLCWELSRWGTPSLPGALLRVHAEIADVYGAGDHDVVIGRVLALEPGREARPLLYLRGQFVRTAAPPAPPNWPQSRPA</sequence>
<dbReference type="InterPro" id="IPR012349">
    <property type="entry name" value="Split_barrel_FMN-bd"/>
</dbReference>
<keyword evidence="6" id="KW-1185">Reference proteome</keyword>
<evidence type="ECO:0000256" key="1">
    <source>
        <dbReference type="ARBA" id="ARBA00008898"/>
    </source>
</evidence>
<feature type="domain" description="Flavin reductase like" evidence="4">
    <location>
        <begin position="69"/>
        <end position="212"/>
    </location>
</feature>
<proteinExistence type="inferred from homology"/>
<comment type="similarity">
    <text evidence="1">Belongs to the non-flavoprotein flavin reductase family.</text>
</comment>
<dbReference type="Proteomes" id="UP001500909">
    <property type="component" value="Unassembled WGS sequence"/>
</dbReference>
<gene>
    <name evidence="5" type="ORF">GCM10010361_02270</name>
</gene>
<name>A0ABP3J793_9ACTN</name>
<dbReference type="InterPro" id="IPR002563">
    <property type="entry name" value="Flavin_Rdtase-like_dom"/>
</dbReference>
<organism evidence="5 6">
    <name type="scientific">Streptomyces olivaceiscleroticus</name>
    <dbReference type="NCBI Taxonomy" id="68245"/>
    <lineage>
        <taxon>Bacteria</taxon>
        <taxon>Bacillati</taxon>
        <taxon>Actinomycetota</taxon>
        <taxon>Actinomycetes</taxon>
        <taxon>Kitasatosporales</taxon>
        <taxon>Streptomycetaceae</taxon>
        <taxon>Streptomyces</taxon>
    </lineage>
</organism>
<comment type="caution">
    <text evidence="5">The sequence shown here is derived from an EMBL/GenBank/DDBJ whole genome shotgun (WGS) entry which is preliminary data.</text>
</comment>
<feature type="compositionally biased region" description="Low complexity" evidence="3">
    <location>
        <begin position="31"/>
        <end position="51"/>
    </location>
</feature>
<dbReference type="SUPFAM" id="SSF50475">
    <property type="entry name" value="FMN-binding split barrel"/>
    <property type="match status" value="1"/>
</dbReference>
<accession>A0ABP3J793</accession>
<feature type="region of interest" description="Disordered" evidence="3">
    <location>
        <begin position="1"/>
        <end position="58"/>
    </location>
</feature>
<dbReference type="PANTHER" id="PTHR30466">
    <property type="entry name" value="FLAVIN REDUCTASE"/>
    <property type="match status" value="1"/>
</dbReference>
<reference evidence="6" key="1">
    <citation type="journal article" date="2019" name="Int. J. Syst. Evol. Microbiol.">
        <title>The Global Catalogue of Microorganisms (GCM) 10K type strain sequencing project: providing services to taxonomists for standard genome sequencing and annotation.</title>
        <authorList>
            <consortium name="The Broad Institute Genomics Platform"/>
            <consortium name="The Broad Institute Genome Sequencing Center for Infectious Disease"/>
            <person name="Wu L."/>
            <person name="Ma J."/>
        </authorList>
    </citation>
    <scope>NUCLEOTIDE SEQUENCE [LARGE SCALE GENOMIC DNA]</scope>
    <source>
        <strain evidence="6">JCM 4805</strain>
    </source>
</reference>
<evidence type="ECO:0000259" key="4">
    <source>
        <dbReference type="SMART" id="SM00903"/>
    </source>
</evidence>
<evidence type="ECO:0000313" key="5">
    <source>
        <dbReference type="EMBL" id="GAA0441844.1"/>
    </source>
</evidence>
<feature type="compositionally biased region" description="Gly residues" evidence="3">
    <location>
        <begin position="1"/>
        <end position="10"/>
    </location>
</feature>
<dbReference type="PANTHER" id="PTHR30466:SF11">
    <property type="entry name" value="FLAVIN-DEPENDENT MONOOXYGENASE, REDUCTASE SUBUNIT HSAB"/>
    <property type="match status" value="1"/>
</dbReference>